<dbReference type="InterPro" id="IPR002528">
    <property type="entry name" value="MATE_fam"/>
</dbReference>
<dbReference type="Pfam" id="PF01554">
    <property type="entry name" value="MatE"/>
    <property type="match status" value="2"/>
</dbReference>
<dbReference type="PANTHER" id="PTHR43823">
    <property type="entry name" value="SPORULATION PROTEIN YKVU"/>
    <property type="match status" value="1"/>
</dbReference>
<keyword evidence="4" id="KW-0813">Transport</keyword>
<keyword evidence="9" id="KW-0046">Antibiotic resistance</keyword>
<evidence type="ECO:0000313" key="11">
    <source>
        <dbReference type="EMBL" id="KGJ51445.1"/>
    </source>
</evidence>
<evidence type="ECO:0000256" key="10">
    <source>
        <dbReference type="SAM" id="Phobius"/>
    </source>
</evidence>
<dbReference type="InterPro" id="IPR045070">
    <property type="entry name" value="MATE_MepA-like"/>
</dbReference>
<keyword evidence="5" id="KW-1003">Cell membrane</keyword>
<comment type="caution">
    <text evidence="11">The sequence shown here is derived from an EMBL/GenBank/DDBJ whole genome shotgun (WGS) entry which is preliminary data.</text>
</comment>
<dbReference type="PIRSF" id="PIRSF006603">
    <property type="entry name" value="DinF"/>
    <property type="match status" value="1"/>
</dbReference>
<dbReference type="NCBIfam" id="TIGR00797">
    <property type="entry name" value="matE"/>
    <property type="match status" value="1"/>
</dbReference>
<feature type="transmembrane region" description="Helical" evidence="10">
    <location>
        <begin position="383"/>
        <end position="404"/>
    </location>
</feature>
<keyword evidence="8 10" id="KW-0472">Membrane</keyword>
<feature type="transmembrane region" description="Helical" evidence="10">
    <location>
        <begin position="158"/>
        <end position="180"/>
    </location>
</feature>
<dbReference type="GO" id="GO:0042910">
    <property type="term" value="F:xenobiotic transmembrane transporter activity"/>
    <property type="evidence" value="ECO:0007669"/>
    <property type="project" value="InterPro"/>
</dbReference>
<feature type="transmembrane region" description="Helical" evidence="10">
    <location>
        <begin position="312"/>
        <end position="331"/>
    </location>
</feature>
<evidence type="ECO:0000256" key="6">
    <source>
        <dbReference type="ARBA" id="ARBA00022692"/>
    </source>
</evidence>
<comment type="similarity">
    <text evidence="2">Belongs to the multi antimicrobial extrusion (MATE) (TC 2.A.66.1) family. MepA subfamily.</text>
</comment>
<feature type="transmembrane region" description="Helical" evidence="10">
    <location>
        <begin position="130"/>
        <end position="151"/>
    </location>
</feature>
<organism evidence="11 12">
    <name type="scientific">Clostridium innocuum</name>
    <dbReference type="NCBI Taxonomy" id="1522"/>
    <lineage>
        <taxon>Bacteria</taxon>
        <taxon>Bacillati</taxon>
        <taxon>Bacillota</taxon>
        <taxon>Clostridia</taxon>
        <taxon>Eubacteriales</taxon>
        <taxon>Clostridiaceae</taxon>
        <taxon>Clostridium</taxon>
    </lineage>
</organism>
<dbReference type="GO" id="GO:0005886">
    <property type="term" value="C:plasma membrane"/>
    <property type="evidence" value="ECO:0007669"/>
    <property type="project" value="UniProtKB-SubCell"/>
</dbReference>
<dbReference type="GO" id="GO:0015297">
    <property type="term" value="F:antiporter activity"/>
    <property type="evidence" value="ECO:0007669"/>
    <property type="project" value="InterPro"/>
</dbReference>
<proteinExistence type="inferred from homology"/>
<comment type="subcellular location">
    <subcellularLocation>
        <location evidence="1">Cell membrane</location>
        <topology evidence="1">Multi-pass membrane protein</topology>
    </subcellularLocation>
</comment>
<evidence type="ECO:0000256" key="8">
    <source>
        <dbReference type="ARBA" id="ARBA00023136"/>
    </source>
</evidence>
<dbReference type="EMBL" id="JQIF01000112">
    <property type="protein sequence ID" value="KGJ51445.1"/>
    <property type="molecule type" value="Genomic_DNA"/>
</dbReference>
<feature type="transmembrane region" description="Helical" evidence="10">
    <location>
        <begin position="50"/>
        <end position="71"/>
    </location>
</feature>
<name>A0A099I180_CLOIN</name>
<dbReference type="AlphaFoldDB" id="A0A099I180"/>
<dbReference type="PANTHER" id="PTHR43823:SF3">
    <property type="entry name" value="MULTIDRUG EXPORT PROTEIN MEPA"/>
    <property type="match status" value="1"/>
</dbReference>
<evidence type="ECO:0000256" key="1">
    <source>
        <dbReference type="ARBA" id="ARBA00004651"/>
    </source>
</evidence>
<dbReference type="CDD" id="cd13143">
    <property type="entry name" value="MATE_MepA_like"/>
    <property type="match status" value="1"/>
</dbReference>
<sequence length="446" mass="48357">MKKDYIHKQFWNYVLPSMFTMLLSGFYAIVDGLFVGNAVGDTALGAINLAYPIQVILNATAIGLGIGGSVVMSRSRGDGKEDKARHAMGSTLALLLVCGIILSVGLLALHPMLLRMLGAKGAMYAQARSYIIVVLMGGLLPVLGNGLNPLLRNYGKTFLATAIMSSGLITNIILDYLFVFRFHMGLAGAAWATITAQGVVAVLTLLYMYARELKSYSRKDILPDVPLVQSIVRIGLSPFGQTMAPSLVIVLTNWMCLRYGGDAAVTIYSVVSYVLCSAQLLLQGIGDGVQPLISFYYGAKKEDKIHILYRKAFFVTIAVSLILCIAVVLFLNPLTALFGISDAIFEGAKTAILITTLSFPFLGITRVTSAIFYATEKTRNSTFLVYMEPCLLLPLSLFALSFLFQLNGIWMAYPAAQLILCGIALFMKNPLHAPAALPQTQEQTLC</sequence>
<keyword evidence="6 10" id="KW-0812">Transmembrane</keyword>
<evidence type="ECO:0000256" key="3">
    <source>
        <dbReference type="ARBA" id="ARBA00022106"/>
    </source>
</evidence>
<protein>
    <recommendedName>
        <fullName evidence="3">Multidrug export protein MepA</fullName>
    </recommendedName>
</protein>
<evidence type="ECO:0000256" key="2">
    <source>
        <dbReference type="ARBA" id="ARBA00008417"/>
    </source>
</evidence>
<dbReference type="InterPro" id="IPR051327">
    <property type="entry name" value="MATE_MepA_subfamily"/>
</dbReference>
<feature type="transmembrane region" description="Helical" evidence="10">
    <location>
        <begin position="410"/>
        <end position="427"/>
    </location>
</feature>
<feature type="transmembrane region" description="Helical" evidence="10">
    <location>
        <begin position="12"/>
        <end position="30"/>
    </location>
</feature>
<dbReference type="Proteomes" id="UP000030008">
    <property type="component" value="Unassembled WGS sequence"/>
</dbReference>
<dbReference type="InterPro" id="IPR048279">
    <property type="entry name" value="MdtK-like"/>
</dbReference>
<accession>A0A099I180</accession>
<keyword evidence="7 10" id="KW-1133">Transmembrane helix</keyword>
<evidence type="ECO:0000256" key="7">
    <source>
        <dbReference type="ARBA" id="ARBA00022989"/>
    </source>
</evidence>
<dbReference type="GO" id="GO:0046677">
    <property type="term" value="P:response to antibiotic"/>
    <property type="evidence" value="ECO:0007669"/>
    <property type="project" value="UniProtKB-KW"/>
</dbReference>
<reference evidence="11 12" key="1">
    <citation type="submission" date="2014-08" db="EMBL/GenBank/DDBJ databases">
        <title>Clostridium innocuum, an unnegligible vancomycin-resistant pathogen causing extra-intestinal infections.</title>
        <authorList>
            <person name="Feng Y."/>
            <person name="Chiu C.-H."/>
        </authorList>
    </citation>
    <scope>NUCLEOTIDE SEQUENCE [LARGE SCALE GENOMIC DNA]</scope>
    <source>
        <strain evidence="11 12">AN88</strain>
    </source>
</reference>
<evidence type="ECO:0000256" key="9">
    <source>
        <dbReference type="ARBA" id="ARBA00023251"/>
    </source>
</evidence>
<gene>
    <name evidence="11" type="ORF">CIAN88_20415</name>
</gene>
<feature type="transmembrane region" description="Helical" evidence="10">
    <location>
        <begin position="186"/>
        <end position="209"/>
    </location>
</feature>
<dbReference type="RefSeq" id="WP_044907865.1">
    <property type="nucleotide sequence ID" value="NZ_JQIF01000112.1"/>
</dbReference>
<feature type="transmembrane region" description="Helical" evidence="10">
    <location>
        <begin position="92"/>
        <end position="110"/>
    </location>
</feature>
<feature type="transmembrane region" description="Helical" evidence="10">
    <location>
        <begin position="351"/>
        <end position="374"/>
    </location>
</feature>
<evidence type="ECO:0000313" key="12">
    <source>
        <dbReference type="Proteomes" id="UP000030008"/>
    </source>
</evidence>
<evidence type="ECO:0000256" key="4">
    <source>
        <dbReference type="ARBA" id="ARBA00022448"/>
    </source>
</evidence>
<evidence type="ECO:0000256" key="5">
    <source>
        <dbReference type="ARBA" id="ARBA00022475"/>
    </source>
</evidence>